<comment type="caution">
    <text evidence="2">The sequence shown here is derived from an EMBL/GenBank/DDBJ whole genome shotgun (WGS) entry which is preliminary data.</text>
</comment>
<gene>
    <name evidence="2" type="ORF">BB561_000525</name>
</gene>
<reference evidence="2 3" key="1">
    <citation type="journal article" date="2018" name="MBio">
        <title>Comparative Genomics Reveals the Core Gene Toolbox for the Fungus-Insect Symbiosis.</title>
        <authorList>
            <person name="Wang Y."/>
            <person name="Stata M."/>
            <person name="Wang W."/>
            <person name="Stajich J.E."/>
            <person name="White M.M."/>
            <person name="Moncalvo J.M."/>
        </authorList>
    </citation>
    <scope>NUCLEOTIDE SEQUENCE [LARGE SCALE GENOMIC DNA]</scope>
    <source>
        <strain evidence="2 3">SWE-8-4</strain>
    </source>
</reference>
<feature type="compositionally biased region" description="Polar residues" evidence="1">
    <location>
        <begin position="371"/>
        <end position="381"/>
    </location>
</feature>
<dbReference type="EMBL" id="MBFR01000011">
    <property type="protein sequence ID" value="PVU97491.1"/>
    <property type="molecule type" value="Genomic_DNA"/>
</dbReference>
<dbReference type="Proteomes" id="UP000245383">
    <property type="component" value="Unassembled WGS sequence"/>
</dbReference>
<dbReference type="STRING" id="133385.A0A2T9YYS4"/>
<name>A0A2T9YYS4_9FUNG</name>
<feature type="region of interest" description="Disordered" evidence="1">
    <location>
        <begin position="75"/>
        <end position="95"/>
    </location>
</feature>
<organism evidence="2 3">
    <name type="scientific">Smittium simulii</name>
    <dbReference type="NCBI Taxonomy" id="133385"/>
    <lineage>
        <taxon>Eukaryota</taxon>
        <taxon>Fungi</taxon>
        <taxon>Fungi incertae sedis</taxon>
        <taxon>Zoopagomycota</taxon>
        <taxon>Kickxellomycotina</taxon>
        <taxon>Harpellomycetes</taxon>
        <taxon>Harpellales</taxon>
        <taxon>Legeriomycetaceae</taxon>
        <taxon>Smittium</taxon>
    </lineage>
</organism>
<evidence type="ECO:0000313" key="3">
    <source>
        <dbReference type="Proteomes" id="UP000245383"/>
    </source>
</evidence>
<sequence length="573" mass="65024">MNYNPLPLNKSALSAATRPIYYYDHRKIQDNPTLDTAEDPETMFAITMRSLFLEFAVTVTQARVDNLHKKMVLPENPRYSRSKQETASQKAESPAFLQEPARKGIQDLIHELNLKHGPTADVTFTAGQKKADKGSQQSLDRGGGIPLVKENIEKVHHKSLDFTASSSKFPRRLAATAPEPKLQDENNIHNMLHTPPKELPCVFRFLARIFAHPGLQEVQKIHLPPDLYQCTFPSYRIDQIKRNTSLSVSKRPNDSKKKKEFCTTNTHLVYSSSSKEPFSIEIKIMDVDSNYFGPSNPKPTLLKESTEITGQTLELVILLSADVHQYQGTIDCVIRSLLQENSGPLSEVHIFQTTGIIRAHLETFSEDKHQTSGNLRTFSTEPSRRPEQIDCSNRMNKKVEHIPVGSKTLNLQNRMHWHTTNQKLNQPGNLKTTQREDNYDTVYSNVEIGNMVSGSSVSLSVSTAITSCNNSYFKPQNRKFFAIKQQTLEIKGLEGRRRFLKTQGLMVSGFLRAINIYRIDGAWSQINQGLLYLKIVAPKEKRGSRPVEKPRQINSHTNPILCPVKAYIVYEKR</sequence>
<dbReference type="AlphaFoldDB" id="A0A2T9YYS4"/>
<protein>
    <submittedName>
        <fullName evidence="2">Uncharacterized protein</fullName>
    </submittedName>
</protein>
<proteinExistence type="predicted"/>
<feature type="region of interest" description="Disordered" evidence="1">
    <location>
        <begin position="368"/>
        <end position="388"/>
    </location>
</feature>
<evidence type="ECO:0000256" key="1">
    <source>
        <dbReference type="SAM" id="MobiDB-lite"/>
    </source>
</evidence>
<accession>A0A2T9YYS4</accession>
<evidence type="ECO:0000313" key="2">
    <source>
        <dbReference type="EMBL" id="PVU97491.1"/>
    </source>
</evidence>
<keyword evidence="3" id="KW-1185">Reference proteome</keyword>